<evidence type="ECO:0000256" key="5">
    <source>
        <dbReference type="ARBA" id="ARBA00022989"/>
    </source>
</evidence>
<dbReference type="Proteomes" id="UP001596447">
    <property type="component" value="Unassembled WGS sequence"/>
</dbReference>
<name>A0ABD5Z746_9EURY</name>
<dbReference type="Pfam" id="PF12911">
    <property type="entry name" value="OppC_N"/>
    <property type="match status" value="1"/>
</dbReference>
<evidence type="ECO:0000256" key="3">
    <source>
        <dbReference type="ARBA" id="ARBA00022475"/>
    </source>
</evidence>
<evidence type="ECO:0000259" key="9">
    <source>
        <dbReference type="PROSITE" id="PS50928"/>
    </source>
</evidence>
<dbReference type="PROSITE" id="PS50928">
    <property type="entry name" value="ABC_TM1"/>
    <property type="match status" value="1"/>
</dbReference>
<dbReference type="Pfam" id="PF00528">
    <property type="entry name" value="BPD_transp_1"/>
    <property type="match status" value="1"/>
</dbReference>
<evidence type="ECO:0000256" key="7">
    <source>
        <dbReference type="RuleBase" id="RU363032"/>
    </source>
</evidence>
<dbReference type="InterPro" id="IPR050366">
    <property type="entry name" value="BP-dependent_transpt_permease"/>
</dbReference>
<keyword evidence="3" id="KW-1003">Cell membrane</keyword>
<comment type="similarity">
    <text evidence="7">Belongs to the binding-protein-dependent transport system permease family.</text>
</comment>
<feature type="transmembrane region" description="Helical" evidence="7">
    <location>
        <begin position="114"/>
        <end position="133"/>
    </location>
</feature>
<evidence type="ECO:0000256" key="8">
    <source>
        <dbReference type="SAM" id="MobiDB-lite"/>
    </source>
</evidence>
<organism evidence="10 11">
    <name type="scientific">Halospeciosus flavus</name>
    <dbReference type="NCBI Taxonomy" id="3032283"/>
    <lineage>
        <taxon>Archaea</taxon>
        <taxon>Methanobacteriati</taxon>
        <taxon>Methanobacteriota</taxon>
        <taxon>Stenosarchaea group</taxon>
        <taxon>Halobacteria</taxon>
        <taxon>Halobacteriales</taxon>
        <taxon>Halobacteriaceae</taxon>
        <taxon>Halospeciosus</taxon>
    </lineage>
</organism>
<dbReference type="RefSeq" id="WP_279527761.1">
    <property type="nucleotide sequence ID" value="NZ_CP122312.1"/>
</dbReference>
<reference evidence="10 11" key="1">
    <citation type="journal article" date="2019" name="Int. J. Syst. Evol. Microbiol.">
        <title>The Global Catalogue of Microorganisms (GCM) 10K type strain sequencing project: providing services to taxonomists for standard genome sequencing and annotation.</title>
        <authorList>
            <consortium name="The Broad Institute Genomics Platform"/>
            <consortium name="The Broad Institute Genome Sequencing Center for Infectious Disease"/>
            <person name="Wu L."/>
            <person name="Ma J."/>
        </authorList>
    </citation>
    <scope>NUCLEOTIDE SEQUENCE [LARGE SCALE GENOMIC DNA]</scope>
    <source>
        <strain evidence="10 11">XZGYJ-43</strain>
    </source>
</reference>
<protein>
    <submittedName>
        <fullName evidence="10">ABC transporter permease</fullName>
    </submittedName>
</protein>
<accession>A0ABD5Z746</accession>
<dbReference type="PANTHER" id="PTHR43386">
    <property type="entry name" value="OLIGOPEPTIDE TRANSPORT SYSTEM PERMEASE PROTEIN APPC"/>
    <property type="match status" value="1"/>
</dbReference>
<dbReference type="GO" id="GO:0005886">
    <property type="term" value="C:plasma membrane"/>
    <property type="evidence" value="ECO:0007669"/>
    <property type="project" value="UniProtKB-SubCell"/>
</dbReference>
<keyword evidence="5 7" id="KW-1133">Transmembrane helix</keyword>
<keyword evidence="2 7" id="KW-0813">Transport</keyword>
<evidence type="ECO:0000256" key="2">
    <source>
        <dbReference type="ARBA" id="ARBA00022448"/>
    </source>
</evidence>
<dbReference type="EMBL" id="JBHTAR010000011">
    <property type="protein sequence ID" value="MFC7201002.1"/>
    <property type="molecule type" value="Genomic_DNA"/>
</dbReference>
<feature type="transmembrane region" description="Helical" evidence="7">
    <location>
        <begin position="266"/>
        <end position="288"/>
    </location>
</feature>
<keyword evidence="4 7" id="KW-0812">Transmembrane</keyword>
<dbReference type="AlphaFoldDB" id="A0ABD5Z746"/>
<sequence>MSHTTTDTEDVSFRRRLAEHPRPAAIWAAVLAVLLALEFGALVHFGFEVLHAVAKSIPGKPLTGLLLAAIEAAADIPTLLSRELVANQGYWNGEHWVNTFHVFDVFYLSPKHAWLLRVLLVYAYAFTLLWWVWRGFQTYRTHYRTADWTPRDDQIDRFSRHTWGKFGAVVVFGFMVMALFAPTLSPTTLQQNILDPYSYQLKYWSESAKAVEQTLVGQANLRSASQGSPDNNVGPWSYDQFGRFHPFGTLTTGKDLFTFMMYGSRISLFIALGSMALAAFVASLLAMVTAYYKGLVDLVTVVLSDGVQSLPVLMIIILLSVVFSDTWIANVYNGALLLLFIFALIYWPYLWRSVRGPAFQVAEEEWIDAAKSYGQTPLKIMQKHMAPYIVGYLLVYGSMSLGGIIISVASLSFLGLGITPPTPEWGRAVSAGQPYVATASWHIALIPGILITIVVTGFNAFGDGVRDAIDPQSEGEGGSADEAAAAGGGG</sequence>
<comment type="subcellular location">
    <subcellularLocation>
        <location evidence="1 7">Cell membrane</location>
        <topology evidence="1 7">Multi-pass membrane protein</topology>
    </subcellularLocation>
</comment>
<dbReference type="Gene3D" id="1.10.3720.10">
    <property type="entry name" value="MetI-like"/>
    <property type="match status" value="1"/>
</dbReference>
<keyword evidence="11" id="KW-1185">Reference proteome</keyword>
<evidence type="ECO:0000256" key="1">
    <source>
        <dbReference type="ARBA" id="ARBA00004651"/>
    </source>
</evidence>
<feature type="domain" description="ABC transmembrane type-1" evidence="9">
    <location>
        <begin position="264"/>
        <end position="462"/>
    </location>
</feature>
<feature type="transmembrane region" description="Helical" evidence="7">
    <location>
        <begin position="24"/>
        <end position="47"/>
    </location>
</feature>
<evidence type="ECO:0000256" key="6">
    <source>
        <dbReference type="ARBA" id="ARBA00023136"/>
    </source>
</evidence>
<feature type="transmembrane region" description="Helical" evidence="7">
    <location>
        <begin position="295"/>
        <end position="321"/>
    </location>
</feature>
<feature type="region of interest" description="Disordered" evidence="8">
    <location>
        <begin position="469"/>
        <end position="490"/>
    </location>
</feature>
<feature type="transmembrane region" description="Helical" evidence="7">
    <location>
        <begin position="327"/>
        <end position="347"/>
    </location>
</feature>
<keyword evidence="6 7" id="KW-0472">Membrane</keyword>
<evidence type="ECO:0000313" key="10">
    <source>
        <dbReference type="EMBL" id="MFC7201002.1"/>
    </source>
</evidence>
<dbReference type="InterPro" id="IPR035906">
    <property type="entry name" value="MetI-like_sf"/>
</dbReference>
<proteinExistence type="inferred from homology"/>
<dbReference type="InterPro" id="IPR025966">
    <property type="entry name" value="OppC_N"/>
</dbReference>
<gene>
    <name evidence="10" type="ORF">ACFQJ9_16585</name>
</gene>
<feature type="transmembrane region" description="Helical" evidence="7">
    <location>
        <begin position="166"/>
        <end position="184"/>
    </location>
</feature>
<dbReference type="PANTHER" id="PTHR43386:SF1">
    <property type="entry name" value="D,D-DIPEPTIDE TRANSPORT SYSTEM PERMEASE PROTEIN DDPC-RELATED"/>
    <property type="match status" value="1"/>
</dbReference>
<evidence type="ECO:0000256" key="4">
    <source>
        <dbReference type="ARBA" id="ARBA00022692"/>
    </source>
</evidence>
<feature type="transmembrane region" description="Helical" evidence="7">
    <location>
        <begin position="389"/>
        <end position="419"/>
    </location>
</feature>
<feature type="compositionally biased region" description="Low complexity" evidence="8">
    <location>
        <begin position="480"/>
        <end position="490"/>
    </location>
</feature>
<comment type="caution">
    <text evidence="10">The sequence shown here is derived from an EMBL/GenBank/DDBJ whole genome shotgun (WGS) entry which is preliminary data.</text>
</comment>
<feature type="transmembrane region" description="Helical" evidence="7">
    <location>
        <begin position="439"/>
        <end position="461"/>
    </location>
</feature>
<dbReference type="SUPFAM" id="SSF161098">
    <property type="entry name" value="MetI-like"/>
    <property type="match status" value="1"/>
</dbReference>
<evidence type="ECO:0000313" key="11">
    <source>
        <dbReference type="Proteomes" id="UP001596447"/>
    </source>
</evidence>
<dbReference type="InterPro" id="IPR000515">
    <property type="entry name" value="MetI-like"/>
</dbReference>